<accession>A0A168AXG1</accession>
<dbReference type="GO" id="GO:0005576">
    <property type="term" value="C:extracellular region"/>
    <property type="evidence" value="ECO:0007669"/>
    <property type="project" value="UniProtKB-SubCell"/>
</dbReference>
<keyword evidence="2" id="KW-0964">Secreted</keyword>
<dbReference type="OrthoDB" id="6674808at2759"/>
<dbReference type="AlphaFoldDB" id="A0A168AXG1"/>
<keyword evidence="6" id="KW-1185">Reference proteome</keyword>
<comment type="caution">
    <text evidence="5">The sequence shown here is derived from an EMBL/GenBank/DDBJ whole genome shotgun (WGS) entry which is preliminary data.</text>
</comment>
<reference evidence="5 6" key="1">
    <citation type="journal article" date="2016" name="Genome Biol. Evol.">
        <title>Divergent and convergent evolution of fungal pathogenicity.</title>
        <authorList>
            <person name="Shang Y."/>
            <person name="Xiao G."/>
            <person name="Zheng P."/>
            <person name="Cen K."/>
            <person name="Zhan S."/>
            <person name="Wang C."/>
        </authorList>
    </citation>
    <scope>NUCLEOTIDE SEQUENCE [LARGE SCALE GENOMIC DNA]</scope>
    <source>
        <strain evidence="5 6">RCEF 1005</strain>
    </source>
</reference>
<organism evidence="5 6">
    <name type="scientific">Akanthomyces lecanii RCEF 1005</name>
    <dbReference type="NCBI Taxonomy" id="1081108"/>
    <lineage>
        <taxon>Eukaryota</taxon>
        <taxon>Fungi</taxon>
        <taxon>Dikarya</taxon>
        <taxon>Ascomycota</taxon>
        <taxon>Pezizomycotina</taxon>
        <taxon>Sordariomycetes</taxon>
        <taxon>Hypocreomycetidae</taxon>
        <taxon>Hypocreales</taxon>
        <taxon>Cordycipitaceae</taxon>
        <taxon>Akanthomyces</taxon>
        <taxon>Cordyceps confragosa</taxon>
    </lineage>
</organism>
<feature type="signal peptide" evidence="3">
    <location>
        <begin position="1"/>
        <end position="16"/>
    </location>
</feature>
<comment type="subcellular location">
    <subcellularLocation>
        <location evidence="1">Secreted</location>
    </subcellularLocation>
</comment>
<evidence type="ECO:0000256" key="3">
    <source>
        <dbReference type="SAM" id="SignalP"/>
    </source>
</evidence>
<dbReference type="EMBL" id="AZHF01000011">
    <property type="protein sequence ID" value="OAA69318.1"/>
    <property type="molecule type" value="Genomic_DNA"/>
</dbReference>
<dbReference type="Pfam" id="PF15430">
    <property type="entry name" value="SVWC"/>
    <property type="match status" value="1"/>
</dbReference>
<evidence type="ECO:0000259" key="4">
    <source>
        <dbReference type="Pfam" id="PF15430"/>
    </source>
</evidence>
<proteinExistence type="predicted"/>
<evidence type="ECO:0000313" key="6">
    <source>
        <dbReference type="Proteomes" id="UP000076881"/>
    </source>
</evidence>
<evidence type="ECO:0000256" key="1">
    <source>
        <dbReference type="ARBA" id="ARBA00004613"/>
    </source>
</evidence>
<name>A0A168AXG1_CORDF</name>
<evidence type="ECO:0000256" key="2">
    <source>
        <dbReference type="ARBA" id="ARBA00022525"/>
    </source>
</evidence>
<dbReference type="InterPro" id="IPR029277">
    <property type="entry name" value="SVWC_dom"/>
</dbReference>
<keyword evidence="3" id="KW-0732">Signal</keyword>
<feature type="chain" id="PRO_5007895476" description="Single domain-containing protein" evidence="3">
    <location>
        <begin position="17"/>
        <end position="82"/>
    </location>
</feature>
<sequence length="82" mass="8403">MKFAAVLAFAATTALAAPKPGGDGPPPTDGQCVGVEKGPEPGSWVFKDCALFQIPPGSPCTTIPEDLSKPYPDCCPKPSCPE</sequence>
<feature type="domain" description="Single" evidence="4">
    <location>
        <begin position="28"/>
        <end position="80"/>
    </location>
</feature>
<evidence type="ECO:0000313" key="5">
    <source>
        <dbReference type="EMBL" id="OAA69318.1"/>
    </source>
</evidence>
<dbReference type="Proteomes" id="UP000076881">
    <property type="component" value="Unassembled WGS sequence"/>
</dbReference>
<gene>
    <name evidence="5" type="ORF">LEL_10194</name>
</gene>
<protein>
    <recommendedName>
        <fullName evidence="4">Single domain-containing protein</fullName>
    </recommendedName>
</protein>